<proteinExistence type="predicted"/>
<name>A0ABP8J276_9MICO</name>
<dbReference type="SUPFAM" id="SSF89796">
    <property type="entry name" value="CoA-transferase family III (CaiB/BaiF)"/>
    <property type="match status" value="1"/>
</dbReference>
<protein>
    <submittedName>
        <fullName evidence="2">CaiB/BaiF CoA-transferase family protein</fullName>
    </submittedName>
</protein>
<dbReference type="Proteomes" id="UP001500642">
    <property type="component" value="Unassembled WGS sequence"/>
</dbReference>
<dbReference type="EMBL" id="BAABGL010000002">
    <property type="protein sequence ID" value="GAA4383688.1"/>
    <property type="molecule type" value="Genomic_DNA"/>
</dbReference>
<dbReference type="PANTHER" id="PTHR48207">
    <property type="entry name" value="SUCCINATE--HYDROXYMETHYLGLUTARATE COA-TRANSFERASE"/>
    <property type="match status" value="1"/>
</dbReference>
<accession>A0ABP8J276</accession>
<evidence type="ECO:0000313" key="3">
    <source>
        <dbReference type="Proteomes" id="UP001500642"/>
    </source>
</evidence>
<comment type="caution">
    <text evidence="2">The sequence shown here is derived from an EMBL/GenBank/DDBJ whole genome shotgun (WGS) entry which is preliminary data.</text>
</comment>
<evidence type="ECO:0000256" key="1">
    <source>
        <dbReference type="ARBA" id="ARBA00022679"/>
    </source>
</evidence>
<gene>
    <name evidence="2" type="ORF">GCM10023167_03450</name>
</gene>
<sequence length="412" mass="44639">MDTTAQDSKAQDLRERFSRTGNGPLSGTIVADFGRVLAGPYATMLLADLGATVIKVESPGGDDTRLWKPPVREDDATYYLSVNRNKTDVVLDFRKEEDLALARELARRADVIVENFKPGGLEKFGLDHATVARSNPDVIYSSVTGFGPNNPQPGYDLLVQGLSGFMSLTGDADGPPYRGGVAVFDVITGLHTTIGILAALQHRNRTGEGQKVDTNLLSSALSGLVNQTSAYVAGGVVPHRMGNEHPSLYPYQPMPTQEGDLIVACGNDRQFAVLANAVERPEWLTDERFATAFPRNSNRKALEPLLIEALSHRTAQEWYELLTAAGLPCAPINSIEQGVQLAERIGLEPVVEVTTGDRTIPTVRNPISLSKSPVVYDLAPPALGQDTELVRAWLNEDYTRPDEAAPQRPAEA</sequence>
<dbReference type="RefSeq" id="WP_345029330.1">
    <property type="nucleotide sequence ID" value="NZ_BAABGL010000002.1"/>
</dbReference>
<organism evidence="2 3">
    <name type="scientific">Brevibacterium pityocampae</name>
    <dbReference type="NCBI Taxonomy" id="506594"/>
    <lineage>
        <taxon>Bacteria</taxon>
        <taxon>Bacillati</taxon>
        <taxon>Actinomycetota</taxon>
        <taxon>Actinomycetes</taxon>
        <taxon>Micrococcales</taxon>
        <taxon>Brevibacteriaceae</taxon>
        <taxon>Brevibacterium</taxon>
    </lineage>
</organism>
<dbReference type="InterPro" id="IPR050483">
    <property type="entry name" value="CoA-transferase_III_domain"/>
</dbReference>
<dbReference type="InterPro" id="IPR023606">
    <property type="entry name" value="CoA-Trfase_III_dom_1_sf"/>
</dbReference>
<dbReference type="PANTHER" id="PTHR48207:SF3">
    <property type="entry name" value="SUCCINATE--HYDROXYMETHYLGLUTARATE COA-TRANSFERASE"/>
    <property type="match status" value="1"/>
</dbReference>
<keyword evidence="1" id="KW-0808">Transferase</keyword>
<dbReference type="Gene3D" id="3.30.1540.10">
    <property type="entry name" value="formyl-coa transferase, domain 3"/>
    <property type="match status" value="1"/>
</dbReference>
<evidence type="ECO:0000313" key="2">
    <source>
        <dbReference type="EMBL" id="GAA4383688.1"/>
    </source>
</evidence>
<reference evidence="3" key="1">
    <citation type="journal article" date="2019" name="Int. J. Syst. Evol. Microbiol.">
        <title>The Global Catalogue of Microorganisms (GCM) 10K type strain sequencing project: providing services to taxonomists for standard genome sequencing and annotation.</title>
        <authorList>
            <consortium name="The Broad Institute Genomics Platform"/>
            <consortium name="The Broad Institute Genome Sequencing Center for Infectious Disease"/>
            <person name="Wu L."/>
            <person name="Ma J."/>
        </authorList>
    </citation>
    <scope>NUCLEOTIDE SEQUENCE [LARGE SCALE GENOMIC DNA]</scope>
    <source>
        <strain evidence="3">JCM 17808</strain>
    </source>
</reference>
<dbReference type="Pfam" id="PF02515">
    <property type="entry name" value="CoA_transf_3"/>
    <property type="match status" value="1"/>
</dbReference>
<keyword evidence="3" id="KW-1185">Reference proteome</keyword>
<dbReference type="Gene3D" id="3.40.50.10540">
    <property type="entry name" value="Crotonobetainyl-coa:carnitine coa-transferase, domain 1"/>
    <property type="match status" value="1"/>
</dbReference>
<dbReference type="InterPro" id="IPR003673">
    <property type="entry name" value="CoA-Trfase_fam_III"/>
</dbReference>
<dbReference type="InterPro" id="IPR044855">
    <property type="entry name" value="CoA-Trfase_III_dom3_sf"/>
</dbReference>